<comment type="caution">
    <text evidence="1">The sequence shown here is derived from an EMBL/GenBank/DDBJ whole genome shotgun (WGS) entry which is preliminary data.</text>
</comment>
<evidence type="ECO:0000313" key="1">
    <source>
        <dbReference type="EMBL" id="GAF73744.1"/>
    </source>
</evidence>
<protein>
    <submittedName>
        <fullName evidence="1">Uncharacterized protein</fullName>
    </submittedName>
</protein>
<organism evidence="1">
    <name type="scientific">marine sediment metagenome</name>
    <dbReference type="NCBI Taxonomy" id="412755"/>
    <lineage>
        <taxon>unclassified sequences</taxon>
        <taxon>metagenomes</taxon>
        <taxon>ecological metagenomes</taxon>
    </lineage>
</organism>
<proteinExistence type="predicted"/>
<gene>
    <name evidence="1" type="ORF">S01H1_10710</name>
</gene>
<name>X0RY47_9ZZZZ</name>
<accession>X0RY47</accession>
<reference evidence="1" key="1">
    <citation type="journal article" date="2014" name="Front. Microbiol.">
        <title>High frequency of phylogenetically diverse reductive dehalogenase-homologous genes in deep subseafloor sedimentary metagenomes.</title>
        <authorList>
            <person name="Kawai M."/>
            <person name="Futagami T."/>
            <person name="Toyoda A."/>
            <person name="Takaki Y."/>
            <person name="Nishi S."/>
            <person name="Hori S."/>
            <person name="Arai W."/>
            <person name="Tsubouchi T."/>
            <person name="Morono Y."/>
            <person name="Uchiyama I."/>
            <person name="Ito T."/>
            <person name="Fujiyama A."/>
            <person name="Inagaki F."/>
            <person name="Takami H."/>
        </authorList>
    </citation>
    <scope>NUCLEOTIDE SEQUENCE</scope>
    <source>
        <strain evidence="1">Expedition CK06-06</strain>
    </source>
</reference>
<sequence>MPDKPTDEEKVLALSAKDAHVLIVMINSEGWKVIKRMYFDVSIKKIRKYLDDTKNTDMHIIQGKRELINWIQKLLDDIKLTIDIGLANEKELAERVKLRKIRGE</sequence>
<dbReference type="EMBL" id="BARS01005458">
    <property type="protein sequence ID" value="GAF73744.1"/>
    <property type="molecule type" value="Genomic_DNA"/>
</dbReference>
<dbReference type="AlphaFoldDB" id="X0RY47"/>